<dbReference type="Proteomes" id="UP000026962">
    <property type="component" value="Chromosome 8"/>
</dbReference>
<dbReference type="HOGENOM" id="CLU_1241826_0_0_1"/>
<dbReference type="AlphaFoldDB" id="A0A0E0LU68"/>
<feature type="compositionally biased region" description="Basic residues" evidence="1">
    <location>
        <begin position="127"/>
        <end position="148"/>
    </location>
</feature>
<feature type="compositionally biased region" description="Basic and acidic residues" evidence="1">
    <location>
        <begin position="199"/>
        <end position="208"/>
    </location>
</feature>
<evidence type="ECO:0000256" key="1">
    <source>
        <dbReference type="SAM" id="MobiDB-lite"/>
    </source>
</evidence>
<keyword evidence="3" id="KW-1185">Reference proteome</keyword>
<reference evidence="2" key="1">
    <citation type="submission" date="2015-04" db="UniProtKB">
        <authorList>
            <consortium name="EnsemblPlants"/>
        </authorList>
    </citation>
    <scope>IDENTIFICATION</scope>
</reference>
<proteinExistence type="predicted"/>
<dbReference type="Gramene" id="OPUNC08G11080.1">
    <property type="protein sequence ID" value="OPUNC08G11080.1"/>
    <property type="gene ID" value="OPUNC08G11080"/>
</dbReference>
<sequence>MCCIFFPAKQAGRYVCWQGARTVHSHIPTPNPVSPPRRPAPRAACVLLPRPLVGRQRATAQGTQGRRSLSLSTLLFRPQGAPREKQPGGEGGIGEDAGDGGAVGGEEGEAEDGADRAPGAAGAGAVHHAHHLRRRQGARPAHHLRRLGPRQGGWAEGLDEQEADEDHDAVDAGEAEAPSHLRPRRATQAVPLHHLVHQSQERAAEAQERSSSSAAATAVEGTA</sequence>
<feature type="compositionally biased region" description="Low complexity" evidence="1">
    <location>
        <begin position="116"/>
        <end position="125"/>
    </location>
</feature>
<organism evidence="2">
    <name type="scientific">Oryza punctata</name>
    <name type="common">Red rice</name>
    <dbReference type="NCBI Taxonomy" id="4537"/>
    <lineage>
        <taxon>Eukaryota</taxon>
        <taxon>Viridiplantae</taxon>
        <taxon>Streptophyta</taxon>
        <taxon>Embryophyta</taxon>
        <taxon>Tracheophyta</taxon>
        <taxon>Spermatophyta</taxon>
        <taxon>Magnoliopsida</taxon>
        <taxon>Liliopsida</taxon>
        <taxon>Poales</taxon>
        <taxon>Poaceae</taxon>
        <taxon>BOP clade</taxon>
        <taxon>Oryzoideae</taxon>
        <taxon>Oryzeae</taxon>
        <taxon>Oryzinae</taxon>
        <taxon>Oryza</taxon>
    </lineage>
</organism>
<name>A0A0E0LU68_ORYPU</name>
<evidence type="ECO:0000313" key="3">
    <source>
        <dbReference type="Proteomes" id="UP000026962"/>
    </source>
</evidence>
<feature type="region of interest" description="Disordered" evidence="1">
    <location>
        <begin position="57"/>
        <end position="223"/>
    </location>
</feature>
<protein>
    <submittedName>
        <fullName evidence="2">Uncharacterized protein</fullName>
    </submittedName>
</protein>
<evidence type="ECO:0000313" key="2">
    <source>
        <dbReference type="EnsemblPlants" id="OPUNC08G11080.1"/>
    </source>
</evidence>
<dbReference type="EnsemblPlants" id="OPUNC08G11080.1">
    <property type="protein sequence ID" value="OPUNC08G11080.1"/>
    <property type="gene ID" value="OPUNC08G11080"/>
</dbReference>
<accession>A0A0E0LU68</accession>
<feature type="compositionally biased region" description="Low complexity" evidence="1">
    <location>
        <begin position="66"/>
        <end position="77"/>
    </location>
</feature>
<feature type="compositionally biased region" description="Gly residues" evidence="1">
    <location>
        <begin position="88"/>
        <end position="105"/>
    </location>
</feature>
<reference evidence="2" key="2">
    <citation type="submission" date="2018-05" db="EMBL/GenBank/DDBJ databases">
        <title>OpunRS2 (Oryza punctata Reference Sequence Version 2).</title>
        <authorList>
            <person name="Zhang J."/>
            <person name="Kudrna D."/>
            <person name="Lee S."/>
            <person name="Talag J."/>
            <person name="Welchert J."/>
            <person name="Wing R.A."/>
        </authorList>
    </citation>
    <scope>NUCLEOTIDE SEQUENCE [LARGE SCALE GENOMIC DNA]</scope>
</reference>
<feature type="compositionally biased region" description="Acidic residues" evidence="1">
    <location>
        <begin position="157"/>
        <end position="174"/>
    </location>
</feature>